<dbReference type="GO" id="GO:0016747">
    <property type="term" value="F:acyltransferase activity, transferring groups other than amino-acyl groups"/>
    <property type="evidence" value="ECO:0007669"/>
    <property type="project" value="InterPro"/>
</dbReference>
<dbReference type="Pfam" id="PF01757">
    <property type="entry name" value="Acyl_transf_3"/>
    <property type="match status" value="1"/>
</dbReference>
<dbReference type="PANTHER" id="PTHR23028:SF53">
    <property type="entry name" value="ACYL_TRANSF_3 DOMAIN-CONTAINING PROTEIN"/>
    <property type="match status" value="1"/>
</dbReference>
<reference evidence="1 2" key="1">
    <citation type="submission" date="2017-07" db="EMBL/GenBank/DDBJ databases">
        <title>Complete genome sequence of Actinoalloteichus hoggarensis DSM 45943, type strain of Actinoalloteichus hoggarensis.</title>
        <authorList>
            <person name="Ruckert C."/>
            <person name="Nouioui I."/>
            <person name="Willmese J."/>
            <person name="van Wezel G."/>
            <person name="Klenk H.-P."/>
            <person name="Kalinowski J."/>
            <person name="Zotchev S.B."/>
        </authorList>
    </citation>
    <scope>NUCLEOTIDE SEQUENCE [LARGE SCALE GENOMIC DNA]</scope>
    <source>
        <strain evidence="1 2">DSM 45943</strain>
    </source>
</reference>
<keyword evidence="2" id="KW-1185">Reference proteome</keyword>
<dbReference type="Proteomes" id="UP000204221">
    <property type="component" value="Chromosome"/>
</dbReference>
<dbReference type="GO" id="GO:0000271">
    <property type="term" value="P:polysaccharide biosynthetic process"/>
    <property type="evidence" value="ECO:0007669"/>
    <property type="project" value="TreeGrafter"/>
</dbReference>
<sequence length="425" mass="46996">MTATDGAIDTTSGTTHRRREPLLDGLRGVCALGVIVFHVAFQAGVANHIGDAGYGIWGFITEGLTVCLPPFFVLSGFLLYRGFARTTILETPRPDLRSFFVGRVLRILPAYWVLTIVALSTLNLSGIDDAWDVLKPFLLLHFLLTPDSTQWLTGMEPTWTVPTEMFFYLLLPVFAWAIHRHARGVADPARRARRMLTPLAALVVIGFAWIAFCHLPVMADSVWYFSFWPFGFTGFFAAGMALAILSVQSEATSRPPALHRLIIRMPNLTWLIALFVFAANVPKPFGQPGDGTWGGMTQELVENVLLLAFAVLIILPLTVPAARSRLMTAVLGNRVVLFLGRISYGMYLWHVLFIHLWFANGSAFGNVPVPSQMFRGQVGFWELLAFVLAGSIVVSLISLHAVERPALRLRGRRRADPAPPSRAEG</sequence>
<dbReference type="RefSeq" id="WP_093942193.1">
    <property type="nucleotide sequence ID" value="NZ_CP022521.1"/>
</dbReference>
<protein>
    <submittedName>
        <fullName evidence="1">Acyltransferase family protein</fullName>
    </submittedName>
</protein>
<evidence type="ECO:0000313" key="1">
    <source>
        <dbReference type="EMBL" id="ASO20934.1"/>
    </source>
</evidence>
<dbReference type="OrthoDB" id="5242306at2"/>
<keyword evidence="1" id="KW-0808">Transferase</keyword>
<dbReference type="EMBL" id="CP022521">
    <property type="protein sequence ID" value="ASO20934.1"/>
    <property type="molecule type" value="Genomic_DNA"/>
</dbReference>
<dbReference type="PANTHER" id="PTHR23028">
    <property type="entry name" value="ACETYLTRANSFERASE"/>
    <property type="match status" value="1"/>
</dbReference>
<dbReference type="GO" id="GO:0016020">
    <property type="term" value="C:membrane"/>
    <property type="evidence" value="ECO:0007669"/>
    <property type="project" value="TreeGrafter"/>
</dbReference>
<keyword evidence="1" id="KW-0012">Acyltransferase</keyword>
<dbReference type="AlphaFoldDB" id="A0A221W5F9"/>
<dbReference type="KEGG" id="ahg:AHOG_16540"/>
<name>A0A221W5F9_9PSEU</name>
<gene>
    <name evidence="1" type="ORF">AHOG_16540</name>
</gene>
<organism evidence="1 2">
    <name type="scientific">Actinoalloteichus hoggarensis</name>
    <dbReference type="NCBI Taxonomy" id="1470176"/>
    <lineage>
        <taxon>Bacteria</taxon>
        <taxon>Bacillati</taxon>
        <taxon>Actinomycetota</taxon>
        <taxon>Actinomycetes</taxon>
        <taxon>Pseudonocardiales</taxon>
        <taxon>Pseudonocardiaceae</taxon>
        <taxon>Actinoalloteichus</taxon>
    </lineage>
</organism>
<proteinExistence type="predicted"/>
<dbReference type="InterPro" id="IPR002656">
    <property type="entry name" value="Acyl_transf_3_dom"/>
</dbReference>
<accession>A0A221W5F9</accession>
<dbReference type="InterPro" id="IPR050879">
    <property type="entry name" value="Acyltransferase_3"/>
</dbReference>
<evidence type="ECO:0000313" key="2">
    <source>
        <dbReference type="Proteomes" id="UP000204221"/>
    </source>
</evidence>